<dbReference type="PANTHER" id="PTHR11010">
    <property type="entry name" value="PROTEASE S28 PRO-X CARBOXYPEPTIDASE-RELATED"/>
    <property type="match status" value="1"/>
</dbReference>
<dbReference type="OrthoDB" id="406761at2759"/>
<accession>A0A5J4WXI0</accession>
<comment type="similarity">
    <text evidence="1">Belongs to the peptidase S28 family.</text>
</comment>
<gene>
    <name evidence="8" type="ORF">EZS28_005538</name>
</gene>
<proteinExistence type="inferred from homology"/>
<dbReference type="GO" id="GO:0006508">
    <property type="term" value="P:proteolysis"/>
    <property type="evidence" value="ECO:0007669"/>
    <property type="project" value="UniProtKB-KW"/>
</dbReference>
<dbReference type="EMBL" id="SNRW01000850">
    <property type="protein sequence ID" value="KAA6398939.1"/>
    <property type="molecule type" value="Genomic_DNA"/>
</dbReference>
<evidence type="ECO:0000256" key="3">
    <source>
        <dbReference type="ARBA" id="ARBA00022729"/>
    </source>
</evidence>
<evidence type="ECO:0000313" key="8">
    <source>
        <dbReference type="EMBL" id="KAA6398939.1"/>
    </source>
</evidence>
<keyword evidence="2 8" id="KW-0645">Protease</keyword>
<evidence type="ECO:0000256" key="6">
    <source>
        <dbReference type="SAM" id="Phobius"/>
    </source>
</evidence>
<keyword evidence="3 7" id="KW-0732">Signal</keyword>
<dbReference type="Gene3D" id="1.20.120.980">
    <property type="entry name" value="Serine carboxypeptidase S28, SKS domain"/>
    <property type="match status" value="1"/>
</dbReference>
<feature type="signal peptide" evidence="7">
    <location>
        <begin position="1"/>
        <end position="17"/>
    </location>
</feature>
<dbReference type="GO" id="GO:0008239">
    <property type="term" value="F:dipeptidyl-peptidase activity"/>
    <property type="evidence" value="ECO:0007669"/>
    <property type="project" value="TreeGrafter"/>
</dbReference>
<evidence type="ECO:0000313" key="9">
    <source>
        <dbReference type="Proteomes" id="UP000324800"/>
    </source>
</evidence>
<keyword evidence="6" id="KW-0472">Membrane</keyword>
<evidence type="ECO:0000256" key="2">
    <source>
        <dbReference type="ARBA" id="ARBA00022670"/>
    </source>
</evidence>
<dbReference type="AlphaFoldDB" id="A0A5J4WXI0"/>
<dbReference type="InterPro" id="IPR042269">
    <property type="entry name" value="Ser_carbopepase_S28_SKS"/>
</dbReference>
<dbReference type="InterPro" id="IPR008758">
    <property type="entry name" value="Peptidase_S28"/>
</dbReference>
<keyword evidence="4" id="KW-0378">Hydrolase</keyword>
<feature type="chain" id="PRO_5023836163" evidence="7">
    <location>
        <begin position="18"/>
        <end position="544"/>
    </location>
</feature>
<keyword evidence="6" id="KW-1133">Transmembrane helix</keyword>
<reference evidence="8 9" key="1">
    <citation type="submission" date="2019-03" db="EMBL/GenBank/DDBJ databases">
        <title>Single cell metagenomics reveals metabolic interactions within the superorganism composed of flagellate Streblomastix strix and complex community of Bacteroidetes bacteria on its surface.</title>
        <authorList>
            <person name="Treitli S.C."/>
            <person name="Kolisko M."/>
            <person name="Husnik F."/>
            <person name="Keeling P."/>
            <person name="Hampl V."/>
        </authorList>
    </citation>
    <scope>NUCLEOTIDE SEQUENCE [LARGE SCALE GENOMIC DNA]</scope>
    <source>
        <strain evidence="8">ST1C</strain>
    </source>
</reference>
<comment type="caution">
    <text evidence="8">The sequence shown here is derived from an EMBL/GenBank/DDBJ whole genome shotgun (WGS) entry which is preliminary data.</text>
</comment>
<dbReference type="InterPro" id="IPR029058">
    <property type="entry name" value="AB_hydrolase_fold"/>
</dbReference>
<dbReference type="SUPFAM" id="SSF53474">
    <property type="entry name" value="alpha/beta-Hydrolases"/>
    <property type="match status" value="1"/>
</dbReference>
<feature type="transmembrane region" description="Helical" evidence="6">
    <location>
        <begin position="496"/>
        <end position="518"/>
    </location>
</feature>
<evidence type="ECO:0000256" key="4">
    <source>
        <dbReference type="ARBA" id="ARBA00022801"/>
    </source>
</evidence>
<dbReference type="Pfam" id="PF05577">
    <property type="entry name" value="Peptidase_S28"/>
    <property type="match status" value="1"/>
</dbReference>
<dbReference type="GO" id="GO:0070008">
    <property type="term" value="F:serine-type exopeptidase activity"/>
    <property type="evidence" value="ECO:0007669"/>
    <property type="project" value="InterPro"/>
</dbReference>
<organism evidence="8 9">
    <name type="scientific">Streblomastix strix</name>
    <dbReference type="NCBI Taxonomy" id="222440"/>
    <lineage>
        <taxon>Eukaryota</taxon>
        <taxon>Metamonada</taxon>
        <taxon>Preaxostyla</taxon>
        <taxon>Oxymonadida</taxon>
        <taxon>Streblomastigidae</taxon>
        <taxon>Streblomastix</taxon>
    </lineage>
</organism>
<keyword evidence="6" id="KW-0812">Transmembrane</keyword>
<evidence type="ECO:0000256" key="7">
    <source>
        <dbReference type="SAM" id="SignalP"/>
    </source>
</evidence>
<evidence type="ECO:0000256" key="1">
    <source>
        <dbReference type="ARBA" id="ARBA00011079"/>
    </source>
</evidence>
<dbReference type="Proteomes" id="UP000324800">
    <property type="component" value="Unassembled WGS sequence"/>
</dbReference>
<dbReference type="Gene3D" id="3.40.50.1820">
    <property type="entry name" value="alpha/beta hydrolase"/>
    <property type="match status" value="1"/>
</dbReference>
<name>A0A5J4WXI0_9EUKA</name>
<dbReference type="PANTHER" id="PTHR11010:SF38">
    <property type="entry name" value="LYSOSOMAL PRO-X CARBOXYPEPTIDASE"/>
    <property type="match status" value="1"/>
</dbReference>
<sequence>MLVRLLVLLPIINLIVGAKSSKFKNFQQNLDHFESNTKQLFNQRYIINSKYYNGSHNMLFVLGGKGGIAPDLVDKGHVVELAQKIGAVIVGLEHRFYGQSRPYDTTTSDHLQFLTSKQAVADAGRFIEWIINTELKKCTIRRTITVGGGYGGSLSAWVRARYPHLVIGSIASSAPLLAKQDFWEYDQVVVQAIGDECFNDLKTGMNEAVNWIYNYIDQIRKKLKCGSTMNAVDIIYVLADAVSIAIQNNQENGTSKYQTRKNLCDIMTAEVGKERTKADLLLTFIEQLFDNMSTSCYNISLMDERLKREQDQYVNGDREWLYQQCSEFGFFQIALPQGQEGHQLRDMSINDQFYQTQCGLIFFPQPQLNINATNIYFGGVDNFKGTNIAFVNGELDPWNRLSIQYDNIEKDALKQHNISLSPKDDRLRLQHWTVLQVANGSHSNDLWETTASDSESLNATRKYVDETVMNWIEAASLLEEERLHDKNSNISFNSPLFIVAVIVFVFSVIILIIGAIFISRRWANRKQYSQIEAPLLGDQQTSRR</sequence>
<evidence type="ECO:0000256" key="5">
    <source>
        <dbReference type="ARBA" id="ARBA00023180"/>
    </source>
</evidence>
<protein>
    <submittedName>
        <fullName evidence="8">Putative Thymus-specific serine protease</fullName>
    </submittedName>
</protein>
<keyword evidence="5" id="KW-0325">Glycoprotein</keyword>